<evidence type="ECO:0000256" key="3">
    <source>
        <dbReference type="RuleBase" id="RU362028"/>
    </source>
</evidence>
<dbReference type="InterPro" id="IPR050188">
    <property type="entry name" value="RluA_PseudoU_synthase"/>
</dbReference>
<dbReference type="Pfam" id="PF00849">
    <property type="entry name" value="PseudoU_synth_2"/>
    <property type="match status" value="1"/>
</dbReference>
<dbReference type="InterPro" id="IPR006225">
    <property type="entry name" value="PsdUridine_synth_RluC/D"/>
</dbReference>
<organism evidence="5 6">
    <name type="scientific">Lactiplantibacillus dongliensis</name>
    <dbReference type="NCBI Taxonomy" id="2559919"/>
    <lineage>
        <taxon>Bacteria</taxon>
        <taxon>Bacillati</taxon>
        <taxon>Bacillota</taxon>
        <taxon>Bacilli</taxon>
        <taxon>Lactobacillales</taxon>
        <taxon>Lactobacillaceae</taxon>
        <taxon>Lactiplantibacillus</taxon>
    </lineage>
</organism>
<dbReference type="NCBIfam" id="TIGR00005">
    <property type="entry name" value="rluA_subfam"/>
    <property type="match status" value="1"/>
</dbReference>
<evidence type="ECO:0000259" key="4">
    <source>
        <dbReference type="Pfam" id="PF00849"/>
    </source>
</evidence>
<evidence type="ECO:0000256" key="2">
    <source>
        <dbReference type="ARBA" id="ARBA00010876"/>
    </source>
</evidence>
<sequence>MQINWQHQGAPVSMKHFLTTHGISMRLIKAIKHGSGMFIVNDEAEVGAITIEDGDIAGIELPAEAADPEVAVSDAPLAVVYEDANWLVVNKPAGVSSVPGPTNRTDTLVNRIKGHLVATKAENLKPHLITRLDRDTSGLVLVAKHRVAQGMMAWQPVAKTFQKTYRAWVSGGALSPVNGTIEAPIGRVDESPRRQVTDDGQMAITRYRVQATYGEVTEVQLTLVTGRTHQIRVHFTHWGHPLLGDALYGGDQTLIQRQALHAATMTFHDPFNDQQLTFEAPLPTDLVTLINKLQ</sequence>
<comment type="similarity">
    <text evidence="2 3">Belongs to the pseudouridine synthase RluA family.</text>
</comment>
<evidence type="ECO:0000313" key="5">
    <source>
        <dbReference type="EMBL" id="MFC6165797.1"/>
    </source>
</evidence>
<keyword evidence="3 5" id="KW-0413">Isomerase</keyword>
<feature type="domain" description="Pseudouridine synthase RsuA/RluA-like" evidence="4">
    <location>
        <begin position="85"/>
        <end position="237"/>
    </location>
</feature>
<dbReference type="CDD" id="cd02869">
    <property type="entry name" value="PseudoU_synth_RluA_like"/>
    <property type="match status" value="1"/>
</dbReference>
<comment type="caution">
    <text evidence="5">The sequence shown here is derived from an EMBL/GenBank/DDBJ whole genome shotgun (WGS) entry which is preliminary data.</text>
</comment>
<dbReference type="InterPro" id="IPR020103">
    <property type="entry name" value="PsdUridine_synth_cat_dom_sf"/>
</dbReference>
<dbReference type="InterPro" id="IPR006145">
    <property type="entry name" value="PsdUridine_synth_RsuA/RluA"/>
</dbReference>
<dbReference type="PROSITE" id="PS01129">
    <property type="entry name" value="PSI_RLU"/>
    <property type="match status" value="1"/>
</dbReference>
<dbReference type="EMBL" id="JBHSSD010000060">
    <property type="protein sequence ID" value="MFC6165797.1"/>
    <property type="molecule type" value="Genomic_DNA"/>
</dbReference>
<comment type="function">
    <text evidence="3">Responsible for synthesis of pseudouridine from uracil.</text>
</comment>
<accession>A0ABW1RAF1</accession>
<proteinExistence type="inferred from homology"/>
<dbReference type="EC" id="5.4.99.-" evidence="3"/>
<keyword evidence="6" id="KW-1185">Reference proteome</keyword>
<dbReference type="RefSeq" id="WP_137640433.1">
    <property type="nucleotide sequence ID" value="NZ_BJDK01000020.1"/>
</dbReference>
<dbReference type="SUPFAM" id="SSF55120">
    <property type="entry name" value="Pseudouridine synthase"/>
    <property type="match status" value="1"/>
</dbReference>
<dbReference type="Gene3D" id="3.30.2350.10">
    <property type="entry name" value="Pseudouridine synthase"/>
    <property type="match status" value="1"/>
</dbReference>
<gene>
    <name evidence="5" type="ORF">ACFP3T_14090</name>
</gene>
<dbReference type="InterPro" id="IPR006224">
    <property type="entry name" value="PsdUridine_synth_RluA-like_CS"/>
</dbReference>
<dbReference type="PANTHER" id="PTHR21600:SF35">
    <property type="entry name" value="PSEUDOURIDINE SYNTHASE"/>
    <property type="match status" value="1"/>
</dbReference>
<evidence type="ECO:0000313" key="6">
    <source>
        <dbReference type="Proteomes" id="UP001596253"/>
    </source>
</evidence>
<dbReference type="Proteomes" id="UP001596253">
    <property type="component" value="Unassembled WGS sequence"/>
</dbReference>
<evidence type="ECO:0000256" key="1">
    <source>
        <dbReference type="ARBA" id="ARBA00000073"/>
    </source>
</evidence>
<dbReference type="PANTHER" id="PTHR21600">
    <property type="entry name" value="MITOCHONDRIAL RNA PSEUDOURIDINE SYNTHASE"/>
    <property type="match status" value="1"/>
</dbReference>
<reference evidence="6" key="1">
    <citation type="journal article" date="2019" name="Int. J. Syst. Evol. Microbiol.">
        <title>The Global Catalogue of Microorganisms (GCM) 10K type strain sequencing project: providing services to taxonomists for standard genome sequencing and annotation.</title>
        <authorList>
            <consortium name="The Broad Institute Genomics Platform"/>
            <consortium name="The Broad Institute Genome Sequencing Center for Infectious Disease"/>
            <person name="Wu L."/>
            <person name="Ma J."/>
        </authorList>
    </citation>
    <scope>NUCLEOTIDE SEQUENCE [LARGE SCALE GENOMIC DNA]</scope>
    <source>
        <strain evidence="6">CCM 8932</strain>
    </source>
</reference>
<dbReference type="GO" id="GO:0016853">
    <property type="term" value="F:isomerase activity"/>
    <property type="evidence" value="ECO:0007669"/>
    <property type="project" value="UniProtKB-KW"/>
</dbReference>
<protein>
    <recommendedName>
        <fullName evidence="3">Pseudouridine synthase</fullName>
        <ecNumber evidence="3">5.4.99.-</ecNumber>
    </recommendedName>
</protein>
<name>A0ABW1RAF1_9LACO</name>
<comment type="catalytic activity">
    <reaction evidence="1 3">
        <text>a uridine in RNA = a pseudouridine in RNA</text>
        <dbReference type="Rhea" id="RHEA:48348"/>
        <dbReference type="Rhea" id="RHEA-COMP:12068"/>
        <dbReference type="Rhea" id="RHEA-COMP:12069"/>
        <dbReference type="ChEBI" id="CHEBI:65314"/>
        <dbReference type="ChEBI" id="CHEBI:65315"/>
    </reaction>
</comment>